<dbReference type="AlphaFoldDB" id="A0ABD3EGZ1"/>
<dbReference type="PROSITE" id="PS50102">
    <property type="entry name" value="RRM"/>
    <property type="match status" value="1"/>
</dbReference>
<dbReference type="SUPFAM" id="SSF54928">
    <property type="entry name" value="RNA-binding domain, RBD"/>
    <property type="match status" value="1"/>
</dbReference>
<dbReference type="Gene3D" id="3.30.70.330">
    <property type="match status" value="1"/>
</dbReference>
<evidence type="ECO:0000256" key="2">
    <source>
        <dbReference type="PROSITE-ProRule" id="PRU00176"/>
    </source>
</evidence>
<name>A0ABD3EGZ1_9LAMI</name>
<dbReference type="PANTHER" id="PTHR21245">
    <property type="entry name" value="HETEROGENEOUS NUCLEAR RIBONUCLEOPROTEIN"/>
    <property type="match status" value="1"/>
</dbReference>
<feature type="domain" description="RRM" evidence="4">
    <location>
        <begin position="13"/>
        <end position="98"/>
    </location>
</feature>
<comment type="caution">
    <text evidence="5">The sequence shown here is derived from an EMBL/GenBank/DDBJ whole genome shotgun (WGS) entry which is preliminary data.</text>
</comment>
<feature type="compositionally biased region" description="Basic and acidic residues" evidence="3">
    <location>
        <begin position="142"/>
        <end position="164"/>
    </location>
</feature>
<feature type="compositionally biased region" description="Low complexity" evidence="3">
    <location>
        <begin position="104"/>
        <end position="118"/>
    </location>
</feature>
<dbReference type="Pfam" id="PF00076">
    <property type="entry name" value="RRM_1"/>
    <property type="match status" value="1"/>
</dbReference>
<dbReference type="InterPro" id="IPR035979">
    <property type="entry name" value="RBD_domain_sf"/>
</dbReference>
<proteinExistence type="predicted"/>
<sequence>MDLNNFSDEKSESRLYVGNLDLRITEATLIKMFSSFGKIISEDFLWHTRGPKRGVPRGYAFIQFNTKEMSMQEAIRAMEKMHGRMACGRPLVVRLASEKYPFEGLPSSSKSVEGSKSGLSGGGGGPHVSRGAKIAAIKNKLKAMDEDGYHENSKRQKQMDKTCADSDGNPSSERY</sequence>
<dbReference type="EMBL" id="JAVIJP010000005">
    <property type="protein sequence ID" value="KAL3652405.1"/>
    <property type="molecule type" value="Genomic_DNA"/>
</dbReference>
<evidence type="ECO:0000313" key="6">
    <source>
        <dbReference type="Proteomes" id="UP001632038"/>
    </source>
</evidence>
<dbReference type="SMART" id="SM00360">
    <property type="entry name" value="RRM"/>
    <property type="match status" value="1"/>
</dbReference>
<protein>
    <recommendedName>
        <fullName evidence="4">RRM domain-containing protein</fullName>
    </recommendedName>
</protein>
<evidence type="ECO:0000256" key="1">
    <source>
        <dbReference type="ARBA" id="ARBA00022884"/>
    </source>
</evidence>
<dbReference type="Proteomes" id="UP001632038">
    <property type="component" value="Unassembled WGS sequence"/>
</dbReference>
<evidence type="ECO:0000259" key="4">
    <source>
        <dbReference type="PROSITE" id="PS50102"/>
    </source>
</evidence>
<evidence type="ECO:0000313" key="5">
    <source>
        <dbReference type="EMBL" id="KAL3652405.1"/>
    </source>
</evidence>
<dbReference type="InterPro" id="IPR012677">
    <property type="entry name" value="Nucleotide-bd_a/b_plait_sf"/>
</dbReference>
<gene>
    <name evidence="5" type="ORF">CASFOL_002086</name>
</gene>
<accession>A0ABD3EGZ1</accession>
<evidence type="ECO:0000256" key="3">
    <source>
        <dbReference type="SAM" id="MobiDB-lite"/>
    </source>
</evidence>
<keyword evidence="1 2" id="KW-0694">RNA-binding</keyword>
<reference evidence="6" key="1">
    <citation type="journal article" date="2024" name="IScience">
        <title>Strigolactones Initiate the Formation of Haustorium-like Structures in Castilleja.</title>
        <authorList>
            <person name="Buerger M."/>
            <person name="Peterson D."/>
            <person name="Chory J."/>
        </authorList>
    </citation>
    <scope>NUCLEOTIDE SEQUENCE [LARGE SCALE GENOMIC DNA]</scope>
</reference>
<organism evidence="5 6">
    <name type="scientific">Castilleja foliolosa</name>
    <dbReference type="NCBI Taxonomy" id="1961234"/>
    <lineage>
        <taxon>Eukaryota</taxon>
        <taxon>Viridiplantae</taxon>
        <taxon>Streptophyta</taxon>
        <taxon>Embryophyta</taxon>
        <taxon>Tracheophyta</taxon>
        <taxon>Spermatophyta</taxon>
        <taxon>Magnoliopsida</taxon>
        <taxon>eudicotyledons</taxon>
        <taxon>Gunneridae</taxon>
        <taxon>Pentapetalae</taxon>
        <taxon>asterids</taxon>
        <taxon>lamiids</taxon>
        <taxon>Lamiales</taxon>
        <taxon>Orobanchaceae</taxon>
        <taxon>Pedicularideae</taxon>
        <taxon>Castillejinae</taxon>
        <taxon>Castilleja</taxon>
    </lineage>
</organism>
<dbReference type="GO" id="GO:0003723">
    <property type="term" value="F:RNA binding"/>
    <property type="evidence" value="ECO:0007669"/>
    <property type="project" value="UniProtKB-UniRule"/>
</dbReference>
<dbReference type="InterPro" id="IPR000504">
    <property type="entry name" value="RRM_dom"/>
</dbReference>
<keyword evidence="6" id="KW-1185">Reference proteome</keyword>
<feature type="compositionally biased region" description="Low complexity" evidence="3">
    <location>
        <begin position="127"/>
        <end position="138"/>
    </location>
</feature>
<feature type="region of interest" description="Disordered" evidence="3">
    <location>
        <begin position="103"/>
        <end position="175"/>
    </location>
</feature>